<reference evidence="1 2" key="1">
    <citation type="submission" date="2021-01" db="EMBL/GenBank/DDBJ databases">
        <title>Whole genome shotgun sequence of Asanoa siamensis NBRC 107932.</title>
        <authorList>
            <person name="Komaki H."/>
            <person name="Tamura T."/>
        </authorList>
    </citation>
    <scope>NUCLEOTIDE SEQUENCE [LARGE SCALE GENOMIC DNA]</scope>
    <source>
        <strain evidence="1 2">NBRC 107932</strain>
    </source>
</reference>
<organism evidence="1 2">
    <name type="scientific">Asanoa siamensis</name>
    <dbReference type="NCBI Taxonomy" id="926357"/>
    <lineage>
        <taxon>Bacteria</taxon>
        <taxon>Bacillati</taxon>
        <taxon>Actinomycetota</taxon>
        <taxon>Actinomycetes</taxon>
        <taxon>Micromonosporales</taxon>
        <taxon>Micromonosporaceae</taxon>
        <taxon>Asanoa</taxon>
    </lineage>
</organism>
<dbReference type="EMBL" id="BONE01000032">
    <property type="protein sequence ID" value="GIF74551.1"/>
    <property type="molecule type" value="Genomic_DNA"/>
</dbReference>
<evidence type="ECO:0000313" key="1">
    <source>
        <dbReference type="EMBL" id="GIF74551.1"/>
    </source>
</evidence>
<comment type="caution">
    <text evidence="1">The sequence shown here is derived from an EMBL/GenBank/DDBJ whole genome shotgun (WGS) entry which is preliminary data.</text>
</comment>
<name>A0ABQ4CTC8_9ACTN</name>
<sequence>MTDAVVPRAGMTISIRSRRDVVVVDPDRFLAAARQAAPDVSDVYDAVHALLDRDGDLAADVRDSEVIGVGGPLPGIRVTDRPDGLSPAGRLRQVVVDDDARPLQDYGCFLPDDPFALPRAVDESAAAAVASIVDHRSQPSFPLLLTLADGYFADPEFEDALARSLRESPALVERWETWSADQRGTPSAYLEGTEVGWFDGTRRNVVTHPDGPTATADFIHRLTAWRARRAVIDVAAAE</sequence>
<protein>
    <recommendedName>
        <fullName evidence="3">ESAT-6 protein secretion system EspG family protein</fullName>
    </recommendedName>
</protein>
<gene>
    <name evidence="1" type="ORF">Asi02nite_40690</name>
</gene>
<dbReference type="RefSeq" id="WP_203715190.1">
    <property type="nucleotide sequence ID" value="NZ_BONE01000032.1"/>
</dbReference>
<proteinExistence type="predicted"/>
<dbReference type="Proteomes" id="UP000604117">
    <property type="component" value="Unassembled WGS sequence"/>
</dbReference>
<keyword evidence="2" id="KW-1185">Reference proteome</keyword>
<accession>A0ABQ4CTC8</accession>
<evidence type="ECO:0000313" key="2">
    <source>
        <dbReference type="Proteomes" id="UP000604117"/>
    </source>
</evidence>
<evidence type="ECO:0008006" key="3">
    <source>
        <dbReference type="Google" id="ProtNLM"/>
    </source>
</evidence>